<dbReference type="Proteomes" id="UP001256588">
    <property type="component" value="Unassembled WGS sequence"/>
</dbReference>
<comment type="caution">
    <text evidence="2">The sequence shown here is derived from an EMBL/GenBank/DDBJ whole genome shotgun (WGS) entry which is preliminary data.</text>
</comment>
<dbReference type="EMBL" id="JAVDWO010000002">
    <property type="protein sequence ID" value="MDR7191844.1"/>
    <property type="molecule type" value="Genomic_DNA"/>
</dbReference>
<evidence type="ECO:0000313" key="2">
    <source>
        <dbReference type="EMBL" id="MDR7191844.1"/>
    </source>
</evidence>
<keyword evidence="3" id="KW-1185">Reference proteome</keyword>
<evidence type="ECO:0000313" key="3">
    <source>
        <dbReference type="Proteomes" id="UP001256588"/>
    </source>
</evidence>
<feature type="domain" description="DUF3658" evidence="1">
    <location>
        <begin position="37"/>
        <end position="101"/>
    </location>
</feature>
<reference evidence="2 3" key="1">
    <citation type="submission" date="2023-07" db="EMBL/GenBank/DDBJ databases">
        <title>Sorghum-associated microbial communities from plants grown in Nebraska, USA.</title>
        <authorList>
            <person name="Schachtman D."/>
        </authorList>
    </citation>
    <scope>NUCLEOTIDE SEQUENCE [LARGE SCALE GENOMIC DNA]</scope>
    <source>
        <strain evidence="2 3">4099</strain>
    </source>
</reference>
<dbReference type="RefSeq" id="WP_310232586.1">
    <property type="nucleotide sequence ID" value="NZ_JAVDWO010000002.1"/>
</dbReference>
<dbReference type="Pfam" id="PF12395">
    <property type="entry name" value="DUF3658"/>
    <property type="match status" value="1"/>
</dbReference>
<accession>A0ABU1XSV7</accession>
<sequence>MAAFMDKSALEAAVAHLDLDEDARDAIANLDDGDLMQIDQAILSALDRSWKKAGFIASGVMIAAPDAYEDLPEEVYVLRIRALAQAGRIEGKGDPQVLKTYEIRLSDNQQVH</sequence>
<proteinExistence type="predicted"/>
<gene>
    <name evidence="2" type="ORF">J2W68_000552</name>
</gene>
<name>A0ABU1XSV7_9GAMM</name>
<dbReference type="InterPro" id="IPR022123">
    <property type="entry name" value="DUF3658"/>
</dbReference>
<evidence type="ECO:0000259" key="1">
    <source>
        <dbReference type="Pfam" id="PF12395"/>
    </source>
</evidence>
<organism evidence="2 3">
    <name type="scientific">Luteimonas terrae</name>
    <dbReference type="NCBI Taxonomy" id="1530191"/>
    <lineage>
        <taxon>Bacteria</taxon>
        <taxon>Pseudomonadati</taxon>
        <taxon>Pseudomonadota</taxon>
        <taxon>Gammaproteobacteria</taxon>
        <taxon>Lysobacterales</taxon>
        <taxon>Lysobacteraceae</taxon>
        <taxon>Luteimonas</taxon>
    </lineage>
</organism>
<protein>
    <recommendedName>
        <fullName evidence="1">DUF3658 domain-containing protein</fullName>
    </recommendedName>
</protein>